<organism evidence="8 9">
    <name type="scientific">Sinocyclocheilus anshuiensis</name>
    <dbReference type="NCBI Taxonomy" id="1608454"/>
    <lineage>
        <taxon>Eukaryota</taxon>
        <taxon>Metazoa</taxon>
        <taxon>Chordata</taxon>
        <taxon>Craniata</taxon>
        <taxon>Vertebrata</taxon>
        <taxon>Euteleostomi</taxon>
        <taxon>Actinopterygii</taxon>
        <taxon>Neopterygii</taxon>
        <taxon>Teleostei</taxon>
        <taxon>Ostariophysi</taxon>
        <taxon>Cypriniformes</taxon>
        <taxon>Cyprinidae</taxon>
        <taxon>Cyprininae</taxon>
        <taxon>Sinocyclocheilus</taxon>
    </lineage>
</organism>
<dbReference type="InterPro" id="IPR029705">
    <property type="entry name" value="VPS35L"/>
</dbReference>
<reference evidence="8" key="2">
    <citation type="submission" date="2025-09" db="UniProtKB">
        <authorList>
            <consortium name="Ensembl"/>
        </authorList>
    </citation>
    <scope>IDENTIFICATION</scope>
</reference>
<dbReference type="AlphaFoldDB" id="A0A671MWG5"/>
<evidence type="ECO:0000256" key="2">
    <source>
        <dbReference type="ARBA" id="ARBA00010704"/>
    </source>
</evidence>
<dbReference type="GO" id="GO:0032456">
    <property type="term" value="P:endocytic recycling"/>
    <property type="evidence" value="ECO:0007669"/>
    <property type="project" value="InterPro"/>
</dbReference>
<dbReference type="GO" id="GO:0005768">
    <property type="term" value="C:endosome"/>
    <property type="evidence" value="ECO:0007669"/>
    <property type="project" value="UniProtKB-SubCell"/>
</dbReference>
<dbReference type="Proteomes" id="UP000472260">
    <property type="component" value="Unassembled WGS sequence"/>
</dbReference>
<sequence>MASVQWHSRARKYEGELQMCRLEVSAVDFSDYHPLKAITVHLHGRKGSTSSSSSSSSSVAPDPLSSMLDGTDPLSLFAAASETPTLPHSISLGRKRREKEEEVGSDFEPWSSKRGEILSRFTTTEKLSINLFMGSDKSKASSPSSAVSEKVRTRLEELDDLEEGSQRELLNLSQQDYVNRIEELNQSLKEAWGSDQKVKALKIVIQCSKLLSDTSVIQFYPSKFVLITDILDTFGGLVYDRIWSMCHILLPSLWHFLKLISSLMWFSESFSADDVNDTAKETCLNWFFKIASIRELVPRLYVEAALLKCNRFLTNSGIQETLQRLTAMIRGIGDPLVAVYTRAYLCRVGMEVAPHLKDSLNKNFFDLLASFRQIHGESVQNQLAQQRVEIPIYLTLYSPAIHWILQCVAYRAPEVLLTEMMDRCKKLGNNALLLNSVMWAFRAEFVAMRATDFIGMIKDCDEAGFPKHLLFASLGRSLSCADPPESERLSILNEAWKVVTKVRSPRDYINCAEIWVEFTCRHFTKREVNTVLADIIKHMTPDRAFEDAYPQLQSVIKKILPHFHDFSVLFSMEKFLPFLDMFQKDSVRVEVCKSIMEVFIKHQQEATRDPVILNALLHICKTMHDSVNALTLDDEKRSLSLLINGFIRMVSFGRDFEQQLSFCVEARATFCNLEPVIIHLIHTVNQLAMETRCVMKGNHSRKTAAFVRACAAYSFITIPSLTSIFSRLNLYLLSGQVALANQCLSQADAFLKAAVSLLPEVPRTISIEGKQRSSEPFLLDFINNFLSTLLVVPDHPEQGVLYLVRGLLNMVQDYTWEDNSDAKIRVYISALPLLAAMSQESYLYTIPKVDSNETLYGGDPKFIAEINKLCETLIAQVLDHLKGLGRDEVRYCVSKCSWTLKGVLLCSFTNICCCFQRAVLNGKKIIFQQNKKNWDISILFKSFHPPALNASSFLLFIIFLMHSCCSNTHFT</sequence>
<evidence type="ECO:0000256" key="7">
    <source>
        <dbReference type="SAM" id="MobiDB-lite"/>
    </source>
</evidence>
<evidence type="ECO:0000256" key="5">
    <source>
        <dbReference type="ARBA" id="ARBA00022927"/>
    </source>
</evidence>
<keyword evidence="3" id="KW-0813">Transport</keyword>
<feature type="region of interest" description="Disordered" evidence="7">
    <location>
        <begin position="44"/>
        <end position="65"/>
    </location>
</feature>
<dbReference type="PANTHER" id="PTHR13673:SF0">
    <property type="entry name" value="VPS35 ENDOSOMAL PROTEIN-SORTING FACTOR-LIKE"/>
    <property type="match status" value="1"/>
</dbReference>
<feature type="region of interest" description="Disordered" evidence="7">
    <location>
        <begin position="87"/>
        <end position="108"/>
    </location>
</feature>
<dbReference type="GO" id="GO:0015031">
    <property type="term" value="P:protein transport"/>
    <property type="evidence" value="ECO:0007669"/>
    <property type="project" value="UniProtKB-KW"/>
</dbReference>
<protein>
    <recommendedName>
        <fullName evidence="6">VPS35 endosomal protein-sorting factor-like</fullName>
    </recommendedName>
</protein>
<keyword evidence="5" id="KW-0653">Protein transport</keyword>
<evidence type="ECO:0000313" key="9">
    <source>
        <dbReference type="Proteomes" id="UP000472260"/>
    </source>
</evidence>
<proteinExistence type="inferred from homology"/>
<reference evidence="8" key="1">
    <citation type="submission" date="2025-08" db="UniProtKB">
        <authorList>
            <consortium name="Ensembl"/>
        </authorList>
    </citation>
    <scope>IDENTIFICATION</scope>
</reference>
<gene>
    <name evidence="8" type="primary">LOC107678404</name>
</gene>
<evidence type="ECO:0000256" key="3">
    <source>
        <dbReference type="ARBA" id="ARBA00022448"/>
    </source>
</evidence>
<accession>A0A671MWG5</accession>
<evidence type="ECO:0000313" key="8">
    <source>
        <dbReference type="Ensembl" id="ENSSANP00000034997.1"/>
    </source>
</evidence>
<evidence type="ECO:0000256" key="1">
    <source>
        <dbReference type="ARBA" id="ARBA00004177"/>
    </source>
</evidence>
<feature type="compositionally biased region" description="Low complexity" evidence="7">
    <location>
        <begin position="48"/>
        <end position="58"/>
    </location>
</feature>
<evidence type="ECO:0000256" key="6">
    <source>
        <dbReference type="ARBA" id="ARBA00023838"/>
    </source>
</evidence>
<keyword evidence="4" id="KW-0967">Endosome</keyword>
<comment type="similarity">
    <text evidence="2">Belongs to the VPS35L family.</text>
</comment>
<comment type="subcellular location">
    <subcellularLocation>
        <location evidence="1">Endosome</location>
    </subcellularLocation>
</comment>
<dbReference type="Ensembl" id="ENSSANT00000037277.1">
    <property type="protein sequence ID" value="ENSSANP00000034997.1"/>
    <property type="gene ID" value="ENSSANG00000017754.1"/>
</dbReference>
<keyword evidence="9" id="KW-1185">Reference proteome</keyword>
<evidence type="ECO:0000256" key="4">
    <source>
        <dbReference type="ARBA" id="ARBA00022753"/>
    </source>
</evidence>
<name>A0A671MWG5_9TELE</name>
<dbReference type="PANTHER" id="PTHR13673">
    <property type="entry name" value="ESOPHAGEAL CANCER ASSOCIATED PROTEIN"/>
    <property type="match status" value="1"/>
</dbReference>